<dbReference type="HAMAP" id="MF_00071">
    <property type="entry name" value="LepA"/>
    <property type="match status" value="1"/>
</dbReference>
<dbReference type="PANTHER" id="PTHR43512">
    <property type="entry name" value="TRANSLATION FACTOR GUF1-RELATED"/>
    <property type="match status" value="1"/>
</dbReference>
<sequence>MSFTRDHKLKTHFDSLRSLSASTSDSPEASRISNGINIRNFCIIAHIDHGKSTLADRFLEITGTVEKRKMHEQYLDTMDLERERGITIKLQPVRMSYKLSAVNYQLNLIDTPGHVDFSYEVSRSLAAVEGAILLVDASKGIQAQTLANFHLAQAQNLKIIPVINKIDLPNARTAQVKEELSYLLGVEPEEILEISAKTGQGVEKVLRRIIEVVPPPISYNLKPAPQLKALIFDSTFDAYKGVVAFVRVFSGSFKKGLPITTYVSRAKAEVLELGYFAPNLVESEELGSGEIGYVATGLKDPGLIRVGDTITETKILKDQSLKQEDSGFKPLPGYKEPRPMVFASFFPEKGEEYDLLKDALSKLKLTDAALSYEPEASAGLGRGFRVGFLGMLHVEIISERLRREFKLNLIISTPSVEHEVILKNGDKITIRSASKLPDPSYIESVAEPIVAVELLLPISYLGSVMELVSTYRNTYQATEYIGKETVLLKYDMPLSEIVTDFYDKLKSVSSGYASMNYEPKGTAKSDLVRVDILVADELVEPFSRIVPKEKAYLEGRATAEKLKKIIPQQLFEVSIQAAIGGKIIARETIHARRKDVTGYLYGGDITRRMKLLEKQKKGKARMKETGRVNLPQEVFLKMLKR</sequence>
<dbReference type="SUPFAM" id="SSF50447">
    <property type="entry name" value="Translation proteins"/>
    <property type="match status" value="1"/>
</dbReference>
<dbReference type="Gene3D" id="3.30.70.240">
    <property type="match status" value="1"/>
</dbReference>
<name>A0A0G1NQ34_9BACT</name>
<evidence type="ECO:0000256" key="11">
    <source>
        <dbReference type="ARBA" id="ARBA00066744"/>
    </source>
</evidence>
<comment type="similarity">
    <text evidence="1 12">Belongs to the TRAFAC class translation factor GTPase superfamily. Classic translation factor GTPase family. LepA subfamily.</text>
</comment>
<dbReference type="InterPro" id="IPR035654">
    <property type="entry name" value="LepA_IV"/>
</dbReference>
<reference evidence="14 15" key="1">
    <citation type="journal article" date="2015" name="Nature">
        <title>rRNA introns, odd ribosomes, and small enigmatic genomes across a large radiation of phyla.</title>
        <authorList>
            <person name="Brown C.T."/>
            <person name="Hug L.A."/>
            <person name="Thomas B.C."/>
            <person name="Sharon I."/>
            <person name="Castelle C.J."/>
            <person name="Singh A."/>
            <person name="Wilkins M.J."/>
            <person name="Williams K.H."/>
            <person name="Banfield J.F."/>
        </authorList>
    </citation>
    <scope>NUCLEOTIDE SEQUENCE [LARGE SCALE GENOMIC DNA]</scope>
</reference>
<feature type="domain" description="Tr-type G" evidence="13">
    <location>
        <begin position="36"/>
        <end position="217"/>
    </location>
</feature>
<dbReference type="InterPro" id="IPR053905">
    <property type="entry name" value="EF-G-like_DII"/>
</dbReference>
<dbReference type="CDD" id="cd01890">
    <property type="entry name" value="LepA"/>
    <property type="match status" value="1"/>
</dbReference>
<dbReference type="InterPro" id="IPR031157">
    <property type="entry name" value="G_TR_CS"/>
</dbReference>
<dbReference type="CDD" id="cd03699">
    <property type="entry name" value="EF4_II"/>
    <property type="match status" value="1"/>
</dbReference>
<dbReference type="InterPro" id="IPR035647">
    <property type="entry name" value="EFG_III/V"/>
</dbReference>
<dbReference type="SUPFAM" id="SSF52540">
    <property type="entry name" value="P-loop containing nucleoside triphosphate hydrolases"/>
    <property type="match status" value="1"/>
</dbReference>
<dbReference type="InterPro" id="IPR006297">
    <property type="entry name" value="EF-4"/>
</dbReference>
<keyword evidence="5 12" id="KW-0648">Protein biosynthesis</keyword>
<evidence type="ECO:0000313" key="14">
    <source>
        <dbReference type="EMBL" id="KKU22531.1"/>
    </source>
</evidence>
<dbReference type="FunFam" id="3.30.70.240:FF:000007">
    <property type="entry name" value="Translation factor GUF1, mitochondrial"/>
    <property type="match status" value="1"/>
</dbReference>
<dbReference type="Pfam" id="PF06421">
    <property type="entry name" value="LepA_C"/>
    <property type="match status" value="1"/>
</dbReference>
<dbReference type="Proteomes" id="UP000034107">
    <property type="component" value="Unassembled WGS sequence"/>
</dbReference>
<dbReference type="PROSITE" id="PS00301">
    <property type="entry name" value="G_TR_1"/>
    <property type="match status" value="1"/>
</dbReference>
<dbReference type="Gene3D" id="3.30.70.2570">
    <property type="entry name" value="Elongation factor 4, C-terminal domain"/>
    <property type="match status" value="1"/>
</dbReference>
<comment type="catalytic activity">
    <reaction evidence="8 12">
        <text>GTP + H2O = GDP + phosphate + H(+)</text>
        <dbReference type="Rhea" id="RHEA:19669"/>
        <dbReference type="ChEBI" id="CHEBI:15377"/>
        <dbReference type="ChEBI" id="CHEBI:15378"/>
        <dbReference type="ChEBI" id="CHEBI:37565"/>
        <dbReference type="ChEBI" id="CHEBI:43474"/>
        <dbReference type="ChEBI" id="CHEBI:58189"/>
        <dbReference type="EC" id="3.6.5.n1"/>
    </reaction>
</comment>
<dbReference type="Gene3D" id="3.30.70.870">
    <property type="entry name" value="Elongation Factor G (Translational Gtpase), domain 3"/>
    <property type="match status" value="1"/>
</dbReference>
<dbReference type="GO" id="GO:0045727">
    <property type="term" value="P:positive regulation of translation"/>
    <property type="evidence" value="ECO:0007669"/>
    <property type="project" value="UniProtKB-UniRule"/>
</dbReference>
<dbReference type="CDD" id="cd03709">
    <property type="entry name" value="lepA_C"/>
    <property type="match status" value="1"/>
</dbReference>
<evidence type="ECO:0000256" key="6">
    <source>
        <dbReference type="ARBA" id="ARBA00023134"/>
    </source>
</evidence>
<evidence type="ECO:0000256" key="3">
    <source>
        <dbReference type="ARBA" id="ARBA00022741"/>
    </source>
</evidence>
<proteinExistence type="inferred from homology"/>
<keyword evidence="3 12" id="KW-0547">Nucleotide-binding</keyword>
<feature type="binding site" evidence="12">
    <location>
        <begin position="48"/>
        <end position="53"/>
    </location>
    <ligand>
        <name>GTP</name>
        <dbReference type="ChEBI" id="CHEBI:37565"/>
    </ligand>
</feature>
<keyword evidence="2 12" id="KW-1003">Cell membrane</keyword>
<dbReference type="InterPro" id="IPR038363">
    <property type="entry name" value="LepA_C_sf"/>
</dbReference>
<dbReference type="PANTHER" id="PTHR43512:SF4">
    <property type="entry name" value="TRANSLATION FACTOR GUF1 HOMOLOG, CHLOROPLASTIC"/>
    <property type="match status" value="1"/>
</dbReference>
<dbReference type="GO" id="GO:0043022">
    <property type="term" value="F:ribosome binding"/>
    <property type="evidence" value="ECO:0007669"/>
    <property type="project" value="UniProtKB-UniRule"/>
</dbReference>
<keyword evidence="14" id="KW-0251">Elongation factor</keyword>
<dbReference type="Pfam" id="PF22042">
    <property type="entry name" value="EF-G_D2"/>
    <property type="match status" value="1"/>
</dbReference>
<comment type="caution">
    <text evidence="14">The sequence shown here is derived from an EMBL/GenBank/DDBJ whole genome shotgun (WGS) entry which is preliminary data.</text>
</comment>
<keyword evidence="6 12" id="KW-0342">GTP-binding</keyword>
<dbReference type="EC" id="3.6.5.n1" evidence="11 12"/>
<evidence type="ECO:0000256" key="7">
    <source>
        <dbReference type="ARBA" id="ARBA00023136"/>
    </source>
</evidence>
<evidence type="ECO:0000256" key="1">
    <source>
        <dbReference type="ARBA" id="ARBA00005454"/>
    </source>
</evidence>
<evidence type="ECO:0000256" key="9">
    <source>
        <dbReference type="ARBA" id="ARBA00057626"/>
    </source>
</evidence>
<evidence type="ECO:0000259" key="13">
    <source>
        <dbReference type="PROSITE" id="PS51722"/>
    </source>
</evidence>
<gene>
    <name evidence="12" type="primary">lepA</name>
    <name evidence="14" type="ORF">UX31_C0001G0049</name>
</gene>
<dbReference type="EMBL" id="LCLS01000001">
    <property type="protein sequence ID" value="KKU22531.1"/>
    <property type="molecule type" value="Genomic_DNA"/>
</dbReference>
<dbReference type="GO" id="GO:0005886">
    <property type="term" value="C:plasma membrane"/>
    <property type="evidence" value="ECO:0007669"/>
    <property type="project" value="UniProtKB-SubCell"/>
</dbReference>
<dbReference type="InterPro" id="IPR000795">
    <property type="entry name" value="T_Tr_GTP-bd_dom"/>
</dbReference>
<keyword evidence="4 12" id="KW-0378">Hydrolase</keyword>
<dbReference type="FunFam" id="3.40.50.300:FF:000078">
    <property type="entry name" value="Elongation factor 4"/>
    <property type="match status" value="1"/>
</dbReference>
<organism evidence="14 15">
    <name type="scientific">Candidatus Nomurabacteria bacterium GW2011_GWA1_46_11</name>
    <dbReference type="NCBI Taxonomy" id="1618732"/>
    <lineage>
        <taxon>Bacteria</taxon>
        <taxon>Candidatus Nomuraibacteriota</taxon>
    </lineage>
</organism>
<evidence type="ECO:0000313" key="15">
    <source>
        <dbReference type="Proteomes" id="UP000034107"/>
    </source>
</evidence>
<dbReference type="PRINTS" id="PR00315">
    <property type="entry name" value="ELONGATNFCT"/>
</dbReference>
<dbReference type="GO" id="GO:0003924">
    <property type="term" value="F:GTPase activity"/>
    <property type="evidence" value="ECO:0007669"/>
    <property type="project" value="UniProtKB-UniRule"/>
</dbReference>
<protein>
    <recommendedName>
        <fullName evidence="11 12">Elongation factor 4</fullName>
        <shortName evidence="12">EF-4</shortName>
        <ecNumber evidence="11 12">3.6.5.n1</ecNumber>
    </recommendedName>
    <alternativeName>
        <fullName evidence="12">Ribosomal back-translocase LepA</fullName>
    </alternativeName>
</protein>
<evidence type="ECO:0000256" key="4">
    <source>
        <dbReference type="ARBA" id="ARBA00022801"/>
    </source>
</evidence>
<dbReference type="Gene3D" id="2.40.30.10">
    <property type="entry name" value="Translation factors"/>
    <property type="match status" value="1"/>
</dbReference>
<dbReference type="InterPro" id="IPR013842">
    <property type="entry name" value="LepA_CTD"/>
</dbReference>
<dbReference type="InterPro" id="IPR000640">
    <property type="entry name" value="EFG_V-like"/>
</dbReference>
<dbReference type="PATRIC" id="fig|1618732.3.peg.51"/>
<evidence type="ECO:0000256" key="8">
    <source>
        <dbReference type="ARBA" id="ARBA00050293"/>
    </source>
</evidence>
<keyword evidence="7 12" id="KW-0472">Membrane</keyword>
<dbReference type="SUPFAM" id="SSF54980">
    <property type="entry name" value="EF-G C-terminal domain-like"/>
    <property type="match status" value="2"/>
</dbReference>
<dbReference type="GO" id="GO:0003746">
    <property type="term" value="F:translation elongation factor activity"/>
    <property type="evidence" value="ECO:0007669"/>
    <property type="project" value="UniProtKB-UniRule"/>
</dbReference>
<dbReference type="InterPro" id="IPR009000">
    <property type="entry name" value="Transl_B-barrel_sf"/>
</dbReference>
<evidence type="ECO:0000256" key="10">
    <source>
        <dbReference type="ARBA" id="ARBA00061052"/>
    </source>
</evidence>
<dbReference type="PROSITE" id="PS51722">
    <property type="entry name" value="G_TR_2"/>
    <property type="match status" value="1"/>
</dbReference>
<feature type="binding site" evidence="12">
    <location>
        <begin position="164"/>
        <end position="167"/>
    </location>
    <ligand>
        <name>GTP</name>
        <dbReference type="ChEBI" id="CHEBI:37565"/>
    </ligand>
</feature>
<dbReference type="FunFam" id="3.30.70.2570:FF:000001">
    <property type="entry name" value="Translation factor GUF1, mitochondrial"/>
    <property type="match status" value="1"/>
</dbReference>
<evidence type="ECO:0000256" key="5">
    <source>
        <dbReference type="ARBA" id="ARBA00022917"/>
    </source>
</evidence>
<dbReference type="Gene3D" id="3.40.50.300">
    <property type="entry name" value="P-loop containing nucleotide triphosphate hydrolases"/>
    <property type="match status" value="1"/>
</dbReference>
<dbReference type="Pfam" id="PF00009">
    <property type="entry name" value="GTP_EFTU"/>
    <property type="match status" value="1"/>
</dbReference>
<dbReference type="GO" id="GO:0005525">
    <property type="term" value="F:GTP binding"/>
    <property type="evidence" value="ECO:0007669"/>
    <property type="project" value="UniProtKB-UniRule"/>
</dbReference>
<comment type="function">
    <text evidence="9 12">Required for accurate and efficient protein synthesis under certain stress conditions. May act as a fidelity factor of the translation reaction, by catalyzing a one-codon backward translocation of tRNAs on improperly translocated ribosomes. Back-translocation proceeds from a post-translocation (POST) complex to a pre-translocation (PRE) complex, thus giving elongation factor G a second chance to translocate the tRNAs correctly. Binds to ribosomes in a GTP-dependent manner.</text>
</comment>
<dbReference type="NCBIfam" id="TIGR00231">
    <property type="entry name" value="small_GTP"/>
    <property type="match status" value="1"/>
</dbReference>
<comment type="subcellular location">
    <subcellularLocation>
        <location evidence="12">Cell membrane</location>
        <topology evidence="12">Peripheral membrane protein</topology>
        <orientation evidence="12">Cytoplasmic side</orientation>
    </subcellularLocation>
</comment>
<evidence type="ECO:0000256" key="12">
    <source>
        <dbReference type="HAMAP-Rule" id="MF_00071"/>
    </source>
</evidence>
<comment type="similarity">
    <text evidence="10">Belongs to the GTP-binding elongation factor family. LepA subfamily.</text>
</comment>
<dbReference type="Pfam" id="PF00679">
    <property type="entry name" value="EFG_C"/>
    <property type="match status" value="1"/>
</dbReference>
<dbReference type="FunFam" id="3.30.70.870:FF:000004">
    <property type="entry name" value="Translation factor GUF1, mitochondrial"/>
    <property type="match status" value="1"/>
</dbReference>
<accession>A0A0G1NQ34</accession>
<dbReference type="InterPro" id="IPR005225">
    <property type="entry name" value="Small_GTP-bd"/>
</dbReference>
<dbReference type="NCBIfam" id="TIGR01393">
    <property type="entry name" value="lepA"/>
    <property type="match status" value="1"/>
</dbReference>
<dbReference type="InterPro" id="IPR027417">
    <property type="entry name" value="P-loop_NTPase"/>
</dbReference>
<dbReference type="AlphaFoldDB" id="A0A0G1NQ34"/>
<evidence type="ECO:0000256" key="2">
    <source>
        <dbReference type="ARBA" id="ARBA00022475"/>
    </source>
</evidence>